<sequence length="48" mass="5585">MAEIAEECKQECYDLFVQAAQQEKDWADYLFRDGSMIGLNKDILCPVR</sequence>
<reference evidence="1 2" key="1">
    <citation type="submission" date="2018-06" db="EMBL/GenBank/DDBJ databases">
        <authorList>
            <consortium name="Pathogen Informatics"/>
            <person name="Doyle S."/>
        </authorList>
    </citation>
    <scope>NUCLEOTIDE SEQUENCE [LARGE SCALE GENOMIC DNA]</scope>
    <source>
        <strain evidence="1 2">NCTC8985</strain>
    </source>
</reference>
<dbReference type="InterPro" id="IPR012348">
    <property type="entry name" value="RNR-like"/>
</dbReference>
<gene>
    <name evidence="1" type="primary">nrdB_2</name>
    <name evidence="1" type="ORF">NCTC8985_00083</name>
</gene>
<protein>
    <submittedName>
        <fullName evidence="1">Ribonucleotide-diphosphate reductase subunit beta</fullName>
        <ecNumber evidence="1">1.17.4.1</ecNumber>
    </submittedName>
</protein>
<proteinExistence type="predicted"/>
<accession>A0A376TDV1</accession>
<dbReference type="Proteomes" id="UP000254405">
    <property type="component" value="Unassembled WGS sequence"/>
</dbReference>
<evidence type="ECO:0000313" key="2">
    <source>
        <dbReference type="Proteomes" id="UP000254405"/>
    </source>
</evidence>
<dbReference type="EC" id="1.17.4.1" evidence="1"/>
<evidence type="ECO:0000313" key="1">
    <source>
        <dbReference type="EMBL" id="STI74881.1"/>
    </source>
</evidence>
<dbReference type="GO" id="GO:0004748">
    <property type="term" value="F:ribonucleoside-diphosphate reductase activity, thioredoxin disulfide as acceptor"/>
    <property type="evidence" value="ECO:0007669"/>
    <property type="project" value="UniProtKB-EC"/>
</dbReference>
<keyword evidence="1" id="KW-0560">Oxidoreductase</keyword>
<organism evidence="1 2">
    <name type="scientific">Escherichia coli</name>
    <dbReference type="NCBI Taxonomy" id="562"/>
    <lineage>
        <taxon>Bacteria</taxon>
        <taxon>Pseudomonadati</taxon>
        <taxon>Pseudomonadota</taxon>
        <taxon>Gammaproteobacteria</taxon>
        <taxon>Enterobacterales</taxon>
        <taxon>Enterobacteriaceae</taxon>
        <taxon>Escherichia</taxon>
    </lineage>
</organism>
<dbReference type="AlphaFoldDB" id="A0A376TDV1"/>
<dbReference type="EMBL" id="UGCO01000001">
    <property type="protein sequence ID" value="STI74881.1"/>
    <property type="molecule type" value="Genomic_DNA"/>
</dbReference>
<dbReference type="SUPFAM" id="SSF47240">
    <property type="entry name" value="Ferritin-like"/>
    <property type="match status" value="1"/>
</dbReference>
<dbReference type="InterPro" id="IPR009078">
    <property type="entry name" value="Ferritin-like_SF"/>
</dbReference>
<dbReference type="Gene3D" id="1.10.620.20">
    <property type="entry name" value="Ribonucleotide Reductase, subunit A"/>
    <property type="match status" value="1"/>
</dbReference>
<name>A0A376TDV1_ECOLX</name>